<evidence type="ECO:0000256" key="4">
    <source>
        <dbReference type="ARBA" id="ARBA00022475"/>
    </source>
</evidence>
<evidence type="ECO:0000256" key="9">
    <source>
        <dbReference type="ARBA" id="ARBA00031636"/>
    </source>
</evidence>
<dbReference type="GO" id="GO:0005886">
    <property type="term" value="C:plasma membrane"/>
    <property type="evidence" value="ECO:0007669"/>
    <property type="project" value="UniProtKB-SubCell"/>
</dbReference>
<feature type="transmembrane region" description="Helical" evidence="10">
    <location>
        <begin position="354"/>
        <end position="372"/>
    </location>
</feature>
<dbReference type="InterPro" id="IPR048279">
    <property type="entry name" value="MdtK-like"/>
</dbReference>
<keyword evidence="12" id="KW-1185">Reference proteome</keyword>
<organism evidence="11 12">
    <name type="scientific">Alloacidobacterium dinghuense</name>
    <dbReference type="NCBI Taxonomy" id="2763107"/>
    <lineage>
        <taxon>Bacteria</taxon>
        <taxon>Pseudomonadati</taxon>
        <taxon>Acidobacteriota</taxon>
        <taxon>Terriglobia</taxon>
        <taxon>Terriglobales</taxon>
        <taxon>Acidobacteriaceae</taxon>
        <taxon>Alloacidobacterium</taxon>
    </lineage>
</organism>
<keyword evidence="7" id="KW-0406">Ion transport</keyword>
<keyword evidence="5 10" id="KW-0812">Transmembrane</keyword>
<evidence type="ECO:0000256" key="1">
    <source>
        <dbReference type="ARBA" id="ARBA00004651"/>
    </source>
</evidence>
<evidence type="ECO:0000256" key="7">
    <source>
        <dbReference type="ARBA" id="ARBA00023065"/>
    </source>
</evidence>
<feature type="transmembrane region" description="Helical" evidence="10">
    <location>
        <begin position="93"/>
        <end position="115"/>
    </location>
</feature>
<feature type="transmembrane region" description="Helical" evidence="10">
    <location>
        <begin position="321"/>
        <end position="348"/>
    </location>
</feature>
<dbReference type="GO" id="GO:0006811">
    <property type="term" value="P:monoatomic ion transport"/>
    <property type="evidence" value="ECO:0007669"/>
    <property type="project" value="UniProtKB-KW"/>
</dbReference>
<dbReference type="InterPro" id="IPR002528">
    <property type="entry name" value="MATE_fam"/>
</dbReference>
<accession>A0A7G8BDA3</accession>
<dbReference type="PIRSF" id="PIRSF006603">
    <property type="entry name" value="DinF"/>
    <property type="match status" value="1"/>
</dbReference>
<gene>
    <name evidence="11" type="ORF">H7849_15375</name>
</gene>
<dbReference type="CDD" id="cd13131">
    <property type="entry name" value="MATE_NorM_like"/>
    <property type="match status" value="1"/>
</dbReference>
<keyword evidence="4" id="KW-1003">Cell membrane</keyword>
<evidence type="ECO:0000313" key="11">
    <source>
        <dbReference type="EMBL" id="QNI30523.1"/>
    </source>
</evidence>
<sequence length="453" mass="48366">MQVQSTQIDVKRELRSLLALAIPVILSELGWMSMSIVDTIMVGRLSAEAIGAVGMGNAIYYAPALFGIGILLGLDTLVSQAYGRGDFDECHRWLSQGVYIAVAFTPLLMIVLWAAPLSFPYLGVNAAVSQQTSDYLRMLNWGTLPLLLYASFRRYLQGVKRVGPVTFALISANLINWAGNWALIYGHLGFPAMGVRGSALSTCLARVYMAAVLIFAAWRNEAGRGHPLFADWPGVVFARILSLLKLGVPAAGQIVMEVGAFGAATVMAGRLTPVALAAHQIALNCAAFSYMVPLGTSAAAAVAVGHAIGAGDGPRARRAGWLAMMVGVSFMALAAVVFLLVPHAVLVIYTNQEAVVSMGVPLLALAAAFQIFDGIQTISTGALRGLGETRVPMLANFAGYWIFGLPLGYVLCFWRGKGIIGLWTGLTLALILIALVLLLQWWRDSSRHTLKAC</sequence>
<dbReference type="EMBL" id="CP060394">
    <property type="protein sequence ID" value="QNI30523.1"/>
    <property type="molecule type" value="Genomic_DNA"/>
</dbReference>
<keyword evidence="2" id="KW-0813">Transport</keyword>
<feature type="transmembrane region" description="Helical" evidence="10">
    <location>
        <begin position="49"/>
        <end position="72"/>
    </location>
</feature>
<evidence type="ECO:0000256" key="2">
    <source>
        <dbReference type="ARBA" id="ARBA00022448"/>
    </source>
</evidence>
<feature type="transmembrane region" description="Helical" evidence="10">
    <location>
        <begin position="393"/>
        <end position="414"/>
    </location>
</feature>
<dbReference type="PANTHER" id="PTHR43298">
    <property type="entry name" value="MULTIDRUG RESISTANCE PROTEIN NORM-RELATED"/>
    <property type="match status" value="1"/>
</dbReference>
<dbReference type="InterPro" id="IPR050222">
    <property type="entry name" value="MATE_MdtK"/>
</dbReference>
<dbReference type="GO" id="GO:0015297">
    <property type="term" value="F:antiporter activity"/>
    <property type="evidence" value="ECO:0007669"/>
    <property type="project" value="UniProtKB-KW"/>
</dbReference>
<dbReference type="RefSeq" id="WP_186740464.1">
    <property type="nucleotide sequence ID" value="NZ_CP060394.1"/>
</dbReference>
<evidence type="ECO:0000313" key="12">
    <source>
        <dbReference type="Proteomes" id="UP000515312"/>
    </source>
</evidence>
<evidence type="ECO:0000256" key="8">
    <source>
        <dbReference type="ARBA" id="ARBA00023136"/>
    </source>
</evidence>
<reference evidence="11 12" key="1">
    <citation type="submission" date="2020-08" db="EMBL/GenBank/DDBJ databases">
        <title>Edaphobacter telluris sp. nov. and Acidobacterium dinghuensis sp. nov., two acidobacteria isolated from forest soil.</title>
        <authorList>
            <person name="Fu J."/>
            <person name="Qiu L."/>
        </authorList>
    </citation>
    <scope>NUCLEOTIDE SEQUENCE [LARGE SCALE GENOMIC DNA]</scope>
    <source>
        <strain evidence="11">4Y35</strain>
    </source>
</reference>
<feature type="transmembrane region" description="Helical" evidence="10">
    <location>
        <begin position="17"/>
        <end position="37"/>
    </location>
</feature>
<dbReference type="Proteomes" id="UP000515312">
    <property type="component" value="Chromosome"/>
</dbReference>
<name>A0A7G8BDA3_9BACT</name>
<dbReference type="Pfam" id="PF01554">
    <property type="entry name" value="MatE"/>
    <property type="match status" value="2"/>
</dbReference>
<comment type="subcellular location">
    <subcellularLocation>
        <location evidence="1">Cell membrane</location>
        <topology evidence="1">Multi-pass membrane protein</topology>
    </subcellularLocation>
</comment>
<feature type="transmembrane region" description="Helical" evidence="10">
    <location>
        <begin position="164"/>
        <end position="186"/>
    </location>
</feature>
<keyword evidence="3" id="KW-0050">Antiport</keyword>
<protein>
    <recommendedName>
        <fullName evidence="9">Multidrug-efflux transporter</fullName>
    </recommendedName>
</protein>
<evidence type="ECO:0000256" key="6">
    <source>
        <dbReference type="ARBA" id="ARBA00022989"/>
    </source>
</evidence>
<dbReference type="PANTHER" id="PTHR43298:SF2">
    <property type="entry name" value="FMN_FAD EXPORTER YEEO-RELATED"/>
    <property type="match status" value="1"/>
</dbReference>
<dbReference type="KEGG" id="adin:H7849_15375"/>
<evidence type="ECO:0000256" key="10">
    <source>
        <dbReference type="SAM" id="Phobius"/>
    </source>
</evidence>
<keyword evidence="6 10" id="KW-1133">Transmembrane helix</keyword>
<evidence type="ECO:0000256" key="5">
    <source>
        <dbReference type="ARBA" id="ARBA00022692"/>
    </source>
</evidence>
<feature type="transmembrane region" description="Helical" evidence="10">
    <location>
        <begin position="135"/>
        <end position="152"/>
    </location>
</feature>
<dbReference type="AlphaFoldDB" id="A0A7G8BDA3"/>
<dbReference type="GO" id="GO:0042910">
    <property type="term" value="F:xenobiotic transmembrane transporter activity"/>
    <property type="evidence" value="ECO:0007669"/>
    <property type="project" value="InterPro"/>
</dbReference>
<feature type="transmembrane region" description="Helical" evidence="10">
    <location>
        <begin position="198"/>
        <end position="218"/>
    </location>
</feature>
<feature type="transmembrane region" description="Helical" evidence="10">
    <location>
        <begin position="420"/>
        <end position="442"/>
    </location>
</feature>
<evidence type="ECO:0000256" key="3">
    <source>
        <dbReference type="ARBA" id="ARBA00022449"/>
    </source>
</evidence>
<proteinExistence type="predicted"/>
<keyword evidence="8 10" id="KW-0472">Membrane</keyword>
<dbReference type="NCBIfam" id="TIGR00797">
    <property type="entry name" value="matE"/>
    <property type="match status" value="1"/>
</dbReference>